<gene>
    <name evidence="1" type="ORF">M436DRAFT_76192</name>
</gene>
<dbReference type="OrthoDB" id="3937726at2759"/>
<sequence length="214" mass="25576">MSVIMKSLLSRPKGLVNLPLWTPSLTRPFSLCHAHQKLWIATDRTRFRDRVCYKRNKERFNDRAATQQPEDFYWPTSRYLNDPIWRAERLAYRKAIYARKEKHDEIYSMRAKIRNWVRTPWVREELPWKTHRPIRYDEKTEHHCAGCKFTRTGGGKLHWQSLVDPDVYLCTSCYVPSESPDWNKIMPEGYEDVRNMKAMRARKEQLDASEAPSS</sequence>
<keyword evidence="2" id="KW-1185">Reference proteome</keyword>
<dbReference type="Proteomes" id="UP000027730">
    <property type="component" value="Unassembled WGS sequence"/>
</dbReference>
<proteinExistence type="predicted"/>
<organism evidence="1 2">
    <name type="scientific">Aureobasidium namibiae CBS 147.97</name>
    <dbReference type="NCBI Taxonomy" id="1043004"/>
    <lineage>
        <taxon>Eukaryota</taxon>
        <taxon>Fungi</taxon>
        <taxon>Dikarya</taxon>
        <taxon>Ascomycota</taxon>
        <taxon>Pezizomycotina</taxon>
        <taxon>Dothideomycetes</taxon>
        <taxon>Dothideomycetidae</taxon>
        <taxon>Dothideales</taxon>
        <taxon>Saccotheciaceae</taxon>
        <taxon>Aureobasidium</taxon>
    </lineage>
</organism>
<protein>
    <submittedName>
        <fullName evidence="1">Uncharacterized protein</fullName>
    </submittedName>
</protein>
<dbReference type="AlphaFoldDB" id="A0A074W8Q5"/>
<evidence type="ECO:0000313" key="2">
    <source>
        <dbReference type="Proteomes" id="UP000027730"/>
    </source>
</evidence>
<dbReference type="RefSeq" id="XP_013423539.1">
    <property type="nucleotide sequence ID" value="XM_013568085.1"/>
</dbReference>
<name>A0A074W8Q5_9PEZI</name>
<dbReference type="EMBL" id="KL584722">
    <property type="protein sequence ID" value="KEQ69258.1"/>
    <property type="molecule type" value="Genomic_DNA"/>
</dbReference>
<dbReference type="GeneID" id="25415792"/>
<evidence type="ECO:0000313" key="1">
    <source>
        <dbReference type="EMBL" id="KEQ69258.1"/>
    </source>
</evidence>
<dbReference type="HOGENOM" id="CLU_096851_0_0_1"/>
<accession>A0A074W8Q5</accession>
<reference evidence="1 2" key="1">
    <citation type="journal article" date="2014" name="BMC Genomics">
        <title>Genome sequencing of four Aureobasidium pullulans varieties: biotechnological potential, stress tolerance, and description of new species.</title>
        <authorList>
            <person name="Gostin Ar C."/>
            <person name="Ohm R.A."/>
            <person name="Kogej T."/>
            <person name="Sonjak S."/>
            <person name="Turk M."/>
            <person name="Zajc J."/>
            <person name="Zalar P."/>
            <person name="Grube M."/>
            <person name="Sun H."/>
            <person name="Han J."/>
            <person name="Sharma A."/>
            <person name="Chiniquy J."/>
            <person name="Ngan C.Y."/>
            <person name="Lipzen A."/>
            <person name="Barry K."/>
            <person name="Grigoriev I.V."/>
            <person name="Gunde-Cimerman N."/>
        </authorList>
    </citation>
    <scope>NUCLEOTIDE SEQUENCE [LARGE SCALE GENOMIC DNA]</scope>
    <source>
        <strain evidence="1 2">CBS 147.97</strain>
    </source>
</reference>